<evidence type="ECO:0000313" key="10">
    <source>
        <dbReference type="EMBL" id="KAI1868332.1"/>
    </source>
</evidence>
<comment type="caution">
    <text evidence="10">The sequence shown here is derived from an EMBL/GenBank/DDBJ whole genome shotgun (WGS) entry which is preliminary data.</text>
</comment>
<dbReference type="InterPro" id="IPR021757">
    <property type="entry name" value="Ribosomal_mL46_N"/>
</dbReference>
<keyword evidence="3" id="KW-0809">Transit peptide</keyword>
<comment type="subcellular location">
    <subcellularLocation>
        <location evidence="1">Mitochondrion</location>
    </subcellularLocation>
</comment>
<proteinExistence type="inferred from homology"/>
<feature type="region of interest" description="Disordered" evidence="8">
    <location>
        <begin position="41"/>
        <end position="63"/>
    </location>
</feature>
<evidence type="ECO:0000259" key="9">
    <source>
        <dbReference type="Pfam" id="PF11788"/>
    </source>
</evidence>
<dbReference type="FunFam" id="3.90.79.10:FF:000018">
    <property type="entry name" value="39S ribosomal protein L46, mitochondrial"/>
    <property type="match status" value="1"/>
</dbReference>
<dbReference type="Pfam" id="PF11788">
    <property type="entry name" value="MRP-L46"/>
    <property type="match status" value="1"/>
</dbReference>
<sequence>MAAPSRGSRAAASILRRQANVCASCRTTQFLRPYSATAEAAQQAEAHRLKPHEKVPHPPATASRKAEYRIKAGVIVTRAPMLTRNLTPFENAFFFYQKRLNERLTPEFRHTLFFKENTVPDLDWRIKFNERGRVPAKELGRYFAKGRNAWNDELLVGSTLSDENRIREILLKDAESRVTEDGEEAKPDEIVKPERPMDRITEADKANDVRRLDRKMDRTLYLVVQSGNGTWSFPSDYVPTDQNLHQAAQRVLDQAAGVNMNTWMVGRVPVAHYVAEPQFNEDTTIKARGEKVFFNKVRIMAGQANLTGNTLGYKDFNWLTKEELKEKLPGPYFRAVRNMMATR</sequence>
<accession>A0A9Q0ANY7</accession>
<evidence type="ECO:0000256" key="4">
    <source>
        <dbReference type="ARBA" id="ARBA00022980"/>
    </source>
</evidence>
<protein>
    <recommendedName>
        <fullName evidence="7">Large ribosomal subunit protein mL46</fullName>
    </recommendedName>
</protein>
<dbReference type="PANTHER" id="PTHR13124">
    <property type="entry name" value="39S RIBOSOMAL PROTEIN L46, MITOCHONDRIAL PRECURSOR-RELATED"/>
    <property type="match status" value="1"/>
</dbReference>
<evidence type="ECO:0000256" key="5">
    <source>
        <dbReference type="ARBA" id="ARBA00023128"/>
    </source>
</evidence>
<dbReference type="Gene3D" id="3.90.79.10">
    <property type="entry name" value="Nucleoside Triphosphate Pyrophosphohydrolase"/>
    <property type="match status" value="1"/>
</dbReference>
<dbReference type="GO" id="GO:0005762">
    <property type="term" value="C:mitochondrial large ribosomal subunit"/>
    <property type="evidence" value="ECO:0007669"/>
    <property type="project" value="TreeGrafter"/>
</dbReference>
<keyword evidence="6" id="KW-0687">Ribonucleoprotein</keyword>
<evidence type="ECO:0000256" key="8">
    <source>
        <dbReference type="SAM" id="MobiDB-lite"/>
    </source>
</evidence>
<dbReference type="CDD" id="cd04661">
    <property type="entry name" value="NUDIX_MRP_L46"/>
    <property type="match status" value="1"/>
</dbReference>
<keyword evidence="5" id="KW-0496">Mitochondrion</keyword>
<comment type="similarity">
    <text evidence="2">Belongs to the mitochondrion-specific ribosomal protein mL46 family.</text>
</comment>
<dbReference type="Proteomes" id="UP000829685">
    <property type="component" value="Unassembled WGS sequence"/>
</dbReference>
<keyword evidence="11" id="KW-1185">Reference proteome</keyword>
<dbReference type="GO" id="GO:0005743">
    <property type="term" value="C:mitochondrial inner membrane"/>
    <property type="evidence" value="ECO:0007669"/>
    <property type="project" value="UniProtKB-ARBA"/>
</dbReference>
<dbReference type="EMBL" id="JAFIMR010000017">
    <property type="protein sequence ID" value="KAI1868332.1"/>
    <property type="molecule type" value="Genomic_DNA"/>
</dbReference>
<gene>
    <name evidence="10" type="ORF">JX265_007155</name>
</gene>
<dbReference type="InterPro" id="IPR040008">
    <property type="entry name" value="Ribosomal_mL46"/>
</dbReference>
<name>A0A9Q0ANY7_9PEZI</name>
<evidence type="ECO:0000313" key="11">
    <source>
        <dbReference type="Proteomes" id="UP000829685"/>
    </source>
</evidence>
<dbReference type="PANTHER" id="PTHR13124:SF12">
    <property type="entry name" value="LARGE RIBOSOMAL SUBUNIT PROTEIN ML46"/>
    <property type="match status" value="1"/>
</dbReference>
<feature type="compositionally biased region" description="Basic and acidic residues" evidence="8">
    <location>
        <begin position="45"/>
        <end position="56"/>
    </location>
</feature>
<feature type="domain" description="Large ribosomal subunit protein mL46 N-terminal" evidence="9">
    <location>
        <begin position="68"/>
        <end position="204"/>
    </location>
</feature>
<evidence type="ECO:0000256" key="2">
    <source>
        <dbReference type="ARBA" id="ARBA00009070"/>
    </source>
</evidence>
<evidence type="ECO:0000256" key="3">
    <source>
        <dbReference type="ARBA" id="ARBA00022946"/>
    </source>
</evidence>
<reference evidence="10" key="1">
    <citation type="submission" date="2021-03" db="EMBL/GenBank/DDBJ databases">
        <title>Revisited historic fungal species revealed as producer of novel bioactive compounds through whole genome sequencing and comparative genomics.</title>
        <authorList>
            <person name="Vignolle G.A."/>
            <person name="Hochenegger N."/>
            <person name="Mach R.L."/>
            <person name="Mach-Aigner A.R."/>
            <person name="Javad Rahimi M."/>
            <person name="Salim K.A."/>
            <person name="Chan C.M."/>
            <person name="Lim L.B.L."/>
            <person name="Cai F."/>
            <person name="Druzhinina I.S."/>
            <person name="U'Ren J.M."/>
            <person name="Derntl C."/>
        </authorList>
    </citation>
    <scope>NUCLEOTIDE SEQUENCE</scope>
    <source>
        <strain evidence="10">TUCIM 5799</strain>
    </source>
</reference>
<dbReference type="AlphaFoldDB" id="A0A9Q0ANY7"/>
<evidence type="ECO:0000256" key="6">
    <source>
        <dbReference type="ARBA" id="ARBA00023274"/>
    </source>
</evidence>
<evidence type="ECO:0000256" key="1">
    <source>
        <dbReference type="ARBA" id="ARBA00004173"/>
    </source>
</evidence>
<dbReference type="GO" id="GO:0003735">
    <property type="term" value="F:structural constituent of ribosome"/>
    <property type="evidence" value="ECO:0007669"/>
    <property type="project" value="InterPro"/>
</dbReference>
<keyword evidence="4" id="KW-0689">Ribosomal protein</keyword>
<evidence type="ECO:0000256" key="7">
    <source>
        <dbReference type="ARBA" id="ARBA00035190"/>
    </source>
</evidence>
<dbReference type="InterPro" id="IPR033650">
    <property type="entry name" value="Ribosomal_mL46_NUDIX"/>
</dbReference>
<organism evidence="10 11">
    <name type="scientific">Neoarthrinium moseri</name>
    <dbReference type="NCBI Taxonomy" id="1658444"/>
    <lineage>
        <taxon>Eukaryota</taxon>
        <taxon>Fungi</taxon>
        <taxon>Dikarya</taxon>
        <taxon>Ascomycota</taxon>
        <taxon>Pezizomycotina</taxon>
        <taxon>Sordariomycetes</taxon>
        <taxon>Xylariomycetidae</taxon>
        <taxon>Amphisphaeriales</taxon>
        <taxon>Apiosporaceae</taxon>
        <taxon>Neoarthrinium</taxon>
    </lineage>
</organism>